<dbReference type="RefSeq" id="WP_210803009.1">
    <property type="nucleotide sequence ID" value="NZ_JAGQDE010000013.1"/>
</dbReference>
<proteinExistence type="predicted"/>
<sequence length="118" mass="13018">MRSPKNLAKALGLSEDRVQFVLDSFPAFFRKAEFISSKGTTFYQLHVRHAIRWKDESASETESAEAPLDPSTVNAMIDVAVKCADQERRNSLGYLTVAVAALVSITGAIITLWARRGC</sequence>
<dbReference type="AlphaFoldDB" id="A0A940YQV8"/>
<keyword evidence="3" id="KW-1185">Reference proteome</keyword>
<evidence type="ECO:0000256" key="1">
    <source>
        <dbReference type="SAM" id="Phobius"/>
    </source>
</evidence>
<name>A0A940YQV8_9BURK</name>
<evidence type="ECO:0000313" key="2">
    <source>
        <dbReference type="EMBL" id="MBQ0960338.1"/>
    </source>
</evidence>
<dbReference type="Proteomes" id="UP000678374">
    <property type="component" value="Unassembled WGS sequence"/>
</dbReference>
<dbReference type="EMBL" id="JAGQDE010000013">
    <property type="protein sequence ID" value="MBQ0960338.1"/>
    <property type="molecule type" value="Genomic_DNA"/>
</dbReference>
<organism evidence="2 3">
    <name type="scientific">Ideonella aquatica</name>
    <dbReference type="NCBI Taxonomy" id="2824119"/>
    <lineage>
        <taxon>Bacteria</taxon>
        <taxon>Pseudomonadati</taxon>
        <taxon>Pseudomonadota</taxon>
        <taxon>Betaproteobacteria</taxon>
        <taxon>Burkholderiales</taxon>
        <taxon>Sphaerotilaceae</taxon>
        <taxon>Ideonella</taxon>
    </lineage>
</organism>
<gene>
    <name evidence="2" type="ORF">KAK06_15390</name>
</gene>
<keyword evidence="1" id="KW-1133">Transmembrane helix</keyword>
<keyword evidence="1" id="KW-0472">Membrane</keyword>
<protein>
    <submittedName>
        <fullName evidence="2">Uncharacterized protein</fullName>
    </submittedName>
</protein>
<reference evidence="2" key="1">
    <citation type="submission" date="2021-04" db="EMBL/GenBank/DDBJ databases">
        <title>The genome sequence of Ideonella sp. 4Y11.</title>
        <authorList>
            <person name="Liu Y."/>
        </authorList>
    </citation>
    <scope>NUCLEOTIDE SEQUENCE</scope>
    <source>
        <strain evidence="2">4Y11</strain>
    </source>
</reference>
<keyword evidence="1" id="KW-0812">Transmembrane</keyword>
<accession>A0A940YQV8</accession>
<evidence type="ECO:0000313" key="3">
    <source>
        <dbReference type="Proteomes" id="UP000678374"/>
    </source>
</evidence>
<feature type="transmembrane region" description="Helical" evidence="1">
    <location>
        <begin position="92"/>
        <end position="114"/>
    </location>
</feature>
<comment type="caution">
    <text evidence="2">The sequence shown here is derived from an EMBL/GenBank/DDBJ whole genome shotgun (WGS) entry which is preliminary data.</text>
</comment>